<name>A0AB34ITW6_PRYPA</name>
<feature type="signal peptide" evidence="2">
    <location>
        <begin position="1"/>
        <end position="19"/>
    </location>
</feature>
<feature type="chain" id="PRO_5044276628" evidence="2">
    <location>
        <begin position="20"/>
        <end position="229"/>
    </location>
</feature>
<keyword evidence="1" id="KW-0472">Membrane</keyword>
<organism evidence="3 4">
    <name type="scientific">Prymnesium parvum</name>
    <name type="common">Toxic golden alga</name>
    <dbReference type="NCBI Taxonomy" id="97485"/>
    <lineage>
        <taxon>Eukaryota</taxon>
        <taxon>Haptista</taxon>
        <taxon>Haptophyta</taxon>
        <taxon>Prymnesiophyceae</taxon>
        <taxon>Prymnesiales</taxon>
        <taxon>Prymnesiaceae</taxon>
        <taxon>Prymnesium</taxon>
    </lineage>
</organism>
<keyword evidence="2" id="KW-0732">Signal</keyword>
<protein>
    <submittedName>
        <fullName evidence="3">Uncharacterized protein</fullName>
    </submittedName>
</protein>
<sequence>MARLLLACICASLYGDATAYQLRTSRTPLARVRTIRPYLCAPAGGSSSLSEEPVPPERPASPLSKARAWVRKYAKIDKKQIASLGFDAFFTYGFVSNVNAGLTIALAWGTFCQSSGLSPLVPGQWPKFLAVYVGIYATLGTLLRPVRMAIAIGLTPKFSKFVTAIQEKLPFRSSRPKLNRGLALACVSFMGNFVFTLVIIGLGIWLSSIFTGVPAIPAGYSLLKRASPA</sequence>
<accession>A0AB34ITW6</accession>
<comment type="caution">
    <text evidence="3">The sequence shown here is derived from an EMBL/GenBank/DDBJ whole genome shotgun (WGS) entry which is preliminary data.</text>
</comment>
<keyword evidence="1" id="KW-1133">Transmembrane helix</keyword>
<gene>
    <name evidence="3" type="ORF">AB1Y20_008448</name>
</gene>
<feature type="transmembrane region" description="Helical" evidence="1">
    <location>
        <begin position="182"/>
        <end position="206"/>
    </location>
</feature>
<feature type="transmembrane region" description="Helical" evidence="1">
    <location>
        <begin position="125"/>
        <end position="143"/>
    </location>
</feature>
<evidence type="ECO:0000256" key="2">
    <source>
        <dbReference type="SAM" id="SignalP"/>
    </source>
</evidence>
<proteinExistence type="predicted"/>
<keyword evidence="4" id="KW-1185">Reference proteome</keyword>
<dbReference type="EMBL" id="JBGBPQ010000019">
    <property type="protein sequence ID" value="KAL1504668.1"/>
    <property type="molecule type" value="Genomic_DNA"/>
</dbReference>
<reference evidence="3 4" key="1">
    <citation type="journal article" date="2024" name="Science">
        <title>Giant polyketide synthase enzymes in the biosynthesis of giant marine polyether toxins.</title>
        <authorList>
            <person name="Fallon T.R."/>
            <person name="Shende V.V."/>
            <person name="Wierzbicki I.H."/>
            <person name="Pendleton A.L."/>
            <person name="Watervoot N.F."/>
            <person name="Auber R.P."/>
            <person name="Gonzalez D.J."/>
            <person name="Wisecaver J.H."/>
            <person name="Moore B.S."/>
        </authorList>
    </citation>
    <scope>NUCLEOTIDE SEQUENCE [LARGE SCALE GENOMIC DNA]</scope>
    <source>
        <strain evidence="3 4">12B1</strain>
    </source>
</reference>
<dbReference type="Proteomes" id="UP001515480">
    <property type="component" value="Unassembled WGS sequence"/>
</dbReference>
<keyword evidence="1" id="KW-0812">Transmembrane</keyword>
<evidence type="ECO:0000256" key="1">
    <source>
        <dbReference type="SAM" id="Phobius"/>
    </source>
</evidence>
<dbReference type="AlphaFoldDB" id="A0AB34ITW6"/>
<evidence type="ECO:0000313" key="3">
    <source>
        <dbReference type="EMBL" id="KAL1504668.1"/>
    </source>
</evidence>
<evidence type="ECO:0000313" key="4">
    <source>
        <dbReference type="Proteomes" id="UP001515480"/>
    </source>
</evidence>